<proteinExistence type="predicted"/>
<organism evidence="3 4">
    <name type="scientific">Roseateles saccharophilus</name>
    <name type="common">Pseudomonas saccharophila</name>
    <dbReference type="NCBI Taxonomy" id="304"/>
    <lineage>
        <taxon>Bacteria</taxon>
        <taxon>Pseudomonadati</taxon>
        <taxon>Pseudomonadota</taxon>
        <taxon>Betaproteobacteria</taxon>
        <taxon>Burkholderiales</taxon>
        <taxon>Sphaerotilaceae</taxon>
        <taxon>Roseateles</taxon>
    </lineage>
</organism>
<name>A0ABU1YKI2_ROSSA</name>
<gene>
    <name evidence="3" type="ORF">J2X20_001991</name>
</gene>
<evidence type="ECO:0000259" key="2">
    <source>
        <dbReference type="Pfam" id="PF00857"/>
    </source>
</evidence>
<accession>A0ABU1YKI2</accession>
<dbReference type="Pfam" id="PF00857">
    <property type="entry name" value="Isochorismatase"/>
    <property type="match status" value="1"/>
</dbReference>
<keyword evidence="4" id="KW-1185">Reference proteome</keyword>
<dbReference type="Proteomes" id="UP001180453">
    <property type="component" value="Unassembled WGS sequence"/>
</dbReference>
<dbReference type="EMBL" id="JAVDXU010000001">
    <property type="protein sequence ID" value="MDR7269362.1"/>
    <property type="molecule type" value="Genomic_DNA"/>
</dbReference>
<dbReference type="SUPFAM" id="SSF52499">
    <property type="entry name" value="Isochorismatase-like hydrolases"/>
    <property type="match status" value="1"/>
</dbReference>
<evidence type="ECO:0000256" key="1">
    <source>
        <dbReference type="ARBA" id="ARBA00022801"/>
    </source>
</evidence>
<feature type="domain" description="Isochorismatase-like" evidence="2">
    <location>
        <begin position="2"/>
        <end position="160"/>
    </location>
</feature>
<dbReference type="CDD" id="cd00431">
    <property type="entry name" value="cysteine_hydrolases"/>
    <property type="match status" value="1"/>
</dbReference>
<dbReference type="Gene3D" id="3.40.50.850">
    <property type="entry name" value="Isochorismatase-like"/>
    <property type="match status" value="1"/>
</dbReference>
<dbReference type="PANTHER" id="PTHR43540:SF6">
    <property type="entry name" value="ISOCHORISMATASE-LIKE DOMAIN-CONTAINING PROTEIN"/>
    <property type="match status" value="1"/>
</dbReference>
<keyword evidence="1" id="KW-0378">Hydrolase</keyword>
<evidence type="ECO:0000313" key="4">
    <source>
        <dbReference type="Proteomes" id="UP001180453"/>
    </source>
</evidence>
<dbReference type="PANTHER" id="PTHR43540">
    <property type="entry name" value="PEROXYUREIDOACRYLATE/UREIDOACRYLATE AMIDOHYDROLASE-RELATED"/>
    <property type="match status" value="1"/>
</dbReference>
<sequence>MLLVDFVNPLSFDGAQALAPSALAAARQTNRLRRRLAAEGARTIYANDNYGQWTSDFKALWRHCLATPGNAGKLAKLVTPRRDDFALLKPRHSAFYATPLDLLLEQLRCKRLVVTGIAADSCVFFSAMDAYLRGYSVSVPIDCVAAESAVARDNALEQMARVLKADIRPSEAVR</sequence>
<evidence type="ECO:0000313" key="3">
    <source>
        <dbReference type="EMBL" id="MDR7269362.1"/>
    </source>
</evidence>
<protein>
    <submittedName>
        <fullName evidence="3">Nicotinamidase-related amidase</fullName>
    </submittedName>
</protein>
<dbReference type="InterPro" id="IPR036380">
    <property type="entry name" value="Isochorismatase-like_sf"/>
</dbReference>
<dbReference type="InterPro" id="IPR000868">
    <property type="entry name" value="Isochorismatase-like_dom"/>
</dbReference>
<dbReference type="InterPro" id="IPR050272">
    <property type="entry name" value="Isochorismatase-like_hydrls"/>
</dbReference>
<reference evidence="3 4" key="1">
    <citation type="submission" date="2023-07" db="EMBL/GenBank/DDBJ databases">
        <title>Sorghum-associated microbial communities from plants grown in Nebraska, USA.</title>
        <authorList>
            <person name="Schachtman D."/>
        </authorList>
    </citation>
    <scope>NUCLEOTIDE SEQUENCE [LARGE SCALE GENOMIC DNA]</scope>
    <source>
        <strain evidence="3 4">BE314</strain>
    </source>
</reference>
<comment type="caution">
    <text evidence="3">The sequence shown here is derived from an EMBL/GenBank/DDBJ whole genome shotgun (WGS) entry which is preliminary data.</text>
</comment>
<dbReference type="RefSeq" id="WP_310263983.1">
    <property type="nucleotide sequence ID" value="NZ_JAVDXU010000001.1"/>
</dbReference>